<dbReference type="PANTHER" id="PTHR12820">
    <property type="entry name" value="VACUOLAR SORTING PROTEIN 53"/>
    <property type="match status" value="1"/>
</dbReference>
<protein>
    <submittedName>
        <fullName evidence="3">Vacuolar protein sorting-associated protein 53 protein</fullName>
    </submittedName>
</protein>
<accession>A0A8E0VMU0</accession>
<dbReference type="InterPro" id="IPR031745">
    <property type="entry name" value="Vps53_C"/>
</dbReference>
<organism evidence="3 4">
    <name type="scientific">Fasciolopsis buskii</name>
    <dbReference type="NCBI Taxonomy" id="27845"/>
    <lineage>
        <taxon>Eukaryota</taxon>
        <taxon>Metazoa</taxon>
        <taxon>Spiralia</taxon>
        <taxon>Lophotrochozoa</taxon>
        <taxon>Platyhelminthes</taxon>
        <taxon>Trematoda</taxon>
        <taxon>Digenea</taxon>
        <taxon>Plagiorchiida</taxon>
        <taxon>Echinostomata</taxon>
        <taxon>Echinostomatoidea</taxon>
        <taxon>Fasciolidae</taxon>
        <taxon>Fasciolopsis</taxon>
    </lineage>
</organism>
<name>A0A8E0VMU0_9TREM</name>
<dbReference type="InterPro" id="IPR039766">
    <property type="entry name" value="Vps53"/>
</dbReference>
<evidence type="ECO:0000256" key="1">
    <source>
        <dbReference type="SAM" id="MobiDB-lite"/>
    </source>
</evidence>
<dbReference type="Proteomes" id="UP000728185">
    <property type="component" value="Unassembled WGS sequence"/>
</dbReference>
<evidence type="ECO:0000313" key="4">
    <source>
        <dbReference type="Proteomes" id="UP000728185"/>
    </source>
</evidence>
<dbReference type="GO" id="GO:0005829">
    <property type="term" value="C:cytosol"/>
    <property type="evidence" value="ECO:0007669"/>
    <property type="project" value="GOC"/>
</dbReference>
<feature type="region of interest" description="Disordered" evidence="1">
    <location>
        <begin position="461"/>
        <end position="484"/>
    </location>
</feature>
<dbReference type="EMBL" id="LUCM01002302">
    <property type="protein sequence ID" value="KAA0197567.1"/>
    <property type="molecule type" value="Genomic_DNA"/>
</dbReference>
<proteinExistence type="predicted"/>
<sequence length="528" mass="56956">MIIIRIYIPRIFENVNISAAFSDNSNTSTASSADPGENTLSSATELFLLYKQIVKQTVQLNRGKGLLGLVQLLRQYLSEYNVLILLSQIPGLSVGTPNAAGSSGGTGFFAPEVTAKIAAFGLSGLSALGINRSQTLTGGSDLGRSSSSSNLPSIEQSGVDASQFFANLIKDDSQLPRLSKGDIQKVCVVLVTAAFCLKTVEELEKRLKIEVRPPSLSAEISFSAEIDGFAACRSACVHRLVSDLENGVEPHLVSMARVPWNNLVQVGDQSIFVTEIVKHLRAQVPIIRDALYSVRATFTQICIKFAGSLITRFIASLYRCKPVNTFGAEQLLLDTQSLKSALIQMPVIGAKFSQASPRSFTNLVHEGMGRAERIIKAVMLPVGSTSATVQPNSVEPGVAASTSFIMGPVDSQAAEVFLASYKQLLPDASPTDLQKVLEMKGLKYGEIQLIVNLFRGQIDAARDSNSNDRDGAPGKRMSIKTDGAESKNVVTDRIAVAPDLRFQPLTISDNQAQLNRLNPLEKLVKKKR</sequence>
<dbReference type="Pfam" id="PF16854">
    <property type="entry name" value="VPS53_C"/>
    <property type="match status" value="1"/>
</dbReference>
<evidence type="ECO:0000259" key="2">
    <source>
        <dbReference type="Pfam" id="PF16854"/>
    </source>
</evidence>
<dbReference type="OrthoDB" id="10261632at2759"/>
<feature type="domain" description="Vps53 C-terminal" evidence="2">
    <location>
        <begin position="329"/>
        <end position="387"/>
    </location>
</feature>
<dbReference type="PANTHER" id="PTHR12820:SF0">
    <property type="entry name" value="VACUOLAR PROTEIN SORTING-ASSOCIATED PROTEIN 53 HOMOLOG"/>
    <property type="match status" value="1"/>
</dbReference>
<feature type="compositionally biased region" description="Basic and acidic residues" evidence="1">
    <location>
        <begin position="461"/>
        <end position="473"/>
    </location>
</feature>
<reference evidence="3" key="1">
    <citation type="submission" date="2019-05" db="EMBL/GenBank/DDBJ databases">
        <title>Annotation for the trematode Fasciolopsis buski.</title>
        <authorList>
            <person name="Choi Y.-J."/>
        </authorList>
    </citation>
    <scope>NUCLEOTIDE SEQUENCE</scope>
    <source>
        <strain evidence="3">HT</strain>
        <tissue evidence="3">Whole worm</tissue>
    </source>
</reference>
<evidence type="ECO:0000313" key="3">
    <source>
        <dbReference type="EMBL" id="KAA0197567.1"/>
    </source>
</evidence>
<comment type="caution">
    <text evidence="3">The sequence shown here is derived from an EMBL/GenBank/DDBJ whole genome shotgun (WGS) entry which is preliminary data.</text>
</comment>
<dbReference type="GO" id="GO:0000938">
    <property type="term" value="C:GARP complex"/>
    <property type="evidence" value="ECO:0007669"/>
    <property type="project" value="InterPro"/>
</dbReference>
<keyword evidence="4" id="KW-1185">Reference proteome</keyword>
<gene>
    <name evidence="3" type="ORF">FBUS_08388</name>
</gene>
<dbReference type="AlphaFoldDB" id="A0A8E0VMU0"/>
<dbReference type="GO" id="GO:0042147">
    <property type="term" value="P:retrograde transport, endosome to Golgi"/>
    <property type="evidence" value="ECO:0007669"/>
    <property type="project" value="InterPro"/>
</dbReference>